<proteinExistence type="predicted"/>
<name>A0A926JWI6_9FLAO</name>
<comment type="caution">
    <text evidence="1">The sequence shown here is derived from an EMBL/GenBank/DDBJ whole genome shotgun (WGS) entry which is preliminary data.</text>
</comment>
<keyword evidence="2" id="KW-1185">Reference proteome</keyword>
<gene>
    <name evidence="1" type="ORF">IBL28_22055</name>
</gene>
<protein>
    <submittedName>
        <fullName evidence="1">Uncharacterized protein</fullName>
    </submittedName>
</protein>
<reference evidence="1 2" key="1">
    <citation type="submission" date="2020-09" db="EMBL/GenBank/DDBJ databases">
        <title>Sinomicrobium weinanense sp. nov., a halophilic bacteria isolated from saline-alkali soil.</title>
        <authorList>
            <person name="Wu P."/>
            <person name="Ren H."/>
            <person name="Mei Y."/>
            <person name="Liang Y."/>
            <person name="Chen Z."/>
        </authorList>
    </citation>
    <scope>NUCLEOTIDE SEQUENCE [LARGE SCALE GENOMIC DNA]</scope>
    <source>
        <strain evidence="1 2">FJxs</strain>
    </source>
</reference>
<dbReference type="EMBL" id="JACVDC010000154">
    <property type="protein sequence ID" value="MBC9798664.1"/>
    <property type="molecule type" value="Genomic_DNA"/>
</dbReference>
<evidence type="ECO:0000313" key="2">
    <source>
        <dbReference type="Proteomes" id="UP000653730"/>
    </source>
</evidence>
<organism evidence="1 2">
    <name type="scientific">Sinomicrobium weinanense</name>
    <dbReference type="NCBI Taxonomy" id="2842200"/>
    <lineage>
        <taxon>Bacteria</taxon>
        <taxon>Pseudomonadati</taxon>
        <taxon>Bacteroidota</taxon>
        <taxon>Flavobacteriia</taxon>
        <taxon>Flavobacteriales</taxon>
        <taxon>Flavobacteriaceae</taxon>
        <taxon>Sinomicrobium</taxon>
    </lineage>
</organism>
<evidence type="ECO:0000313" key="1">
    <source>
        <dbReference type="EMBL" id="MBC9798664.1"/>
    </source>
</evidence>
<dbReference type="RefSeq" id="WP_187967770.1">
    <property type="nucleotide sequence ID" value="NZ_JACVDC010000154.1"/>
</dbReference>
<dbReference type="AlphaFoldDB" id="A0A926JWI6"/>
<feature type="non-terminal residue" evidence="1">
    <location>
        <position position="913"/>
    </location>
</feature>
<accession>A0A926JWI6</accession>
<dbReference type="Proteomes" id="UP000653730">
    <property type="component" value="Unassembled WGS sequence"/>
</dbReference>
<sequence length="913" mass="103259">MSLGIQTIKLVEGSNTEGITLKEDVLINGKLHKLLIVERGKRAPLTTVLSDTTQNARTTNEQTKWIFGTAETEDGSWQYRSWSSGKKVPIDLKHGESLRDYATTTYVRITGNENENLGKLYWLEAFVYQAEYPESTNPKGIYVIFTDDPEVMEAGFDAGNHRVFPKKEVYSGEKDIVRYGETIPLYLETHRLPDLTLDYHNYGLFEITVYAAKNNQPVSDTLTFKQNSESDPVTFNGLTRIDLPVQEEWRDKIGHQPNTREEFYAKIQPYLEYNPNTTGEKKPDEKLPVGILTNEALTQIKYGSKAGKEMQAPNGQMVLVSYNRANPQDFATPEQYHYLAEQINKGTLMLASVYQKNKIGDEMRTTNTFLVPWDTQADILQRRQTKVGDKMAAIADLSYGVPGIEPCKYTAIKLKVGDKEEIDIFNEEGENGFKDDTHLVYGVIAGDKQPETVIITLDKLKHAGTPVQCLKSEGEKHDSIQKVIGIAQDATEQWLEEGKKDDVTEDSRSKYSFLDNGIEIYLKYPYNKSYDNQVLDFLAYKTDALKNGILDENLKNIWVVRYLIRAIKGEKLYQPYYIPVHTCRYPSQVVRLHVYPDMKWVLNFNYNIDSPLYYEGTTELKDYYSGFNEGDVNTSNNNERKEILDNLVASELQRDVGRKTSFGLYVECEINGGSTFKLGDKFAEKYRKMLAPLLWIVNKIDNDFNISEAKEEDARLKRSANRGLMARLNALPMSFELLAPAVGAGIGIGYGLTDNYQAGYALEGRIIADPIIGANVKLDILALGSKFKPWGAIIDALDIASWLANFLSGGAVELNYELYVSLTAKILLVGADSEDDENTPARVNYHFKDKKYDGTIALQGRLEGEIVASSSFKYNVLDKKGRKFRNHRTRDAKEKAFELGIEAKAESFVTLTL</sequence>